<evidence type="ECO:0000313" key="2">
    <source>
        <dbReference type="EMBL" id="EFQ91501.1"/>
    </source>
</evidence>
<dbReference type="KEGG" id="pte:PTT_11652"/>
<protein>
    <submittedName>
        <fullName evidence="2">Uncharacterized protein</fullName>
    </submittedName>
</protein>
<reference evidence="2 3" key="1">
    <citation type="journal article" date="2010" name="Genome Biol.">
        <title>A first genome assembly of the barley fungal pathogen Pyrenophora teres f. teres.</title>
        <authorList>
            <person name="Ellwood S.R."/>
            <person name="Liu Z."/>
            <person name="Syme R.A."/>
            <person name="Lai Z."/>
            <person name="Hane J.K."/>
            <person name="Keiper F."/>
            <person name="Moffat C.S."/>
            <person name="Oliver R.P."/>
            <person name="Friesen T.L."/>
        </authorList>
    </citation>
    <scope>NUCLEOTIDE SEQUENCE [LARGE SCALE GENOMIC DNA]</scope>
    <source>
        <strain evidence="2 3">0-1</strain>
    </source>
</reference>
<dbReference type="AlphaFoldDB" id="E3RS03"/>
<evidence type="ECO:0000313" key="3">
    <source>
        <dbReference type="Proteomes" id="UP000001067"/>
    </source>
</evidence>
<dbReference type="HOGENOM" id="CLU_1220235_0_0_1"/>
<dbReference type="OrthoDB" id="10415758at2759"/>
<evidence type="ECO:0000256" key="1">
    <source>
        <dbReference type="SAM" id="MobiDB-lite"/>
    </source>
</evidence>
<sequence length="227" mass="24808">MQSRPTIPPSSRPRSLLMEETDILQAKHLASILSENCFLLPFPDSAYGSREISPAISRTFELPTDNDSSKVEESSFALSHAPQHASNSCFEPKSLINSSHDEPGNQGLRDSELLEGDISKLPFYGVIGDGRPFTSIQAMATAVYVDKLVTPDTNTLLTNTPLFSTGNSPIYRYRPQKRKASPLVWSQDVAHIWQLPGHGQRDSREAEPGNSNNVGSTNLRPGPGSCT</sequence>
<proteinExistence type="predicted"/>
<dbReference type="Proteomes" id="UP000001067">
    <property type="component" value="Unassembled WGS sequence"/>
</dbReference>
<gene>
    <name evidence="2" type="ORF">PTT_11652</name>
</gene>
<feature type="region of interest" description="Disordered" evidence="1">
    <location>
        <begin position="61"/>
        <end position="110"/>
    </location>
</feature>
<name>E3RS03_PYRTT</name>
<feature type="compositionally biased region" description="Polar residues" evidence="1">
    <location>
        <begin position="209"/>
        <end position="219"/>
    </location>
</feature>
<dbReference type="EMBL" id="GL534759">
    <property type="protein sequence ID" value="EFQ91501.1"/>
    <property type="molecule type" value="Genomic_DNA"/>
</dbReference>
<feature type="region of interest" description="Disordered" evidence="1">
    <location>
        <begin position="197"/>
        <end position="227"/>
    </location>
</feature>
<accession>E3RS03</accession>
<organism evidence="3">
    <name type="scientific">Pyrenophora teres f. teres (strain 0-1)</name>
    <name type="common">Barley net blotch fungus</name>
    <name type="synonym">Drechslera teres f. teres</name>
    <dbReference type="NCBI Taxonomy" id="861557"/>
    <lineage>
        <taxon>Eukaryota</taxon>
        <taxon>Fungi</taxon>
        <taxon>Dikarya</taxon>
        <taxon>Ascomycota</taxon>
        <taxon>Pezizomycotina</taxon>
        <taxon>Dothideomycetes</taxon>
        <taxon>Pleosporomycetidae</taxon>
        <taxon>Pleosporales</taxon>
        <taxon>Pleosporineae</taxon>
        <taxon>Pleosporaceae</taxon>
        <taxon>Pyrenophora</taxon>
    </lineage>
</organism>
<keyword evidence="3" id="KW-1185">Reference proteome</keyword>